<proteinExistence type="predicted"/>
<evidence type="ECO:0000313" key="2">
    <source>
        <dbReference type="Proteomes" id="UP001139981"/>
    </source>
</evidence>
<sequence length="180" mass="19348">MTAEHSSTTSSQAGGVRRKAMRTNKRRASTNASDNHDEEDDEEEGDENESPRGERAAVKAGVGSVSHLMLERLRETHALHSSAAAAHQQQQQQQQQPVMEMLRLQTQISDLVDQLRNITIQVSGMSPTVGSPMPPAACKSSPAPHATAQQPPPPLPAQPSAAAKPNDNNTQEPCNELHIG</sequence>
<dbReference type="EMBL" id="JANBVB010000427">
    <property type="protein sequence ID" value="KAJ2894324.1"/>
    <property type="molecule type" value="Genomic_DNA"/>
</dbReference>
<reference evidence="1" key="1">
    <citation type="submission" date="2022-07" db="EMBL/GenBank/DDBJ databases">
        <title>Phylogenomic reconstructions and comparative analyses of Kickxellomycotina fungi.</title>
        <authorList>
            <person name="Reynolds N.K."/>
            <person name="Stajich J.E."/>
            <person name="Barry K."/>
            <person name="Grigoriev I.V."/>
            <person name="Crous P."/>
            <person name="Smith M.E."/>
        </authorList>
    </citation>
    <scope>NUCLEOTIDE SEQUENCE</scope>
    <source>
        <strain evidence="1">CBS 190363</strain>
    </source>
</reference>
<evidence type="ECO:0000313" key="1">
    <source>
        <dbReference type="EMBL" id="KAJ2894324.1"/>
    </source>
</evidence>
<organism evidence="1 2">
    <name type="scientific">Coemansia aciculifera</name>
    <dbReference type="NCBI Taxonomy" id="417176"/>
    <lineage>
        <taxon>Eukaryota</taxon>
        <taxon>Fungi</taxon>
        <taxon>Fungi incertae sedis</taxon>
        <taxon>Zoopagomycota</taxon>
        <taxon>Kickxellomycotina</taxon>
        <taxon>Kickxellomycetes</taxon>
        <taxon>Kickxellales</taxon>
        <taxon>Kickxellaceae</taxon>
        <taxon>Coemansia</taxon>
    </lineage>
</organism>
<gene>
    <name evidence="1" type="ORF">IWW38_002612</name>
</gene>
<keyword evidence="2" id="KW-1185">Reference proteome</keyword>
<accession>A0ACC1M3V9</accession>
<comment type="caution">
    <text evidence="1">The sequence shown here is derived from an EMBL/GenBank/DDBJ whole genome shotgun (WGS) entry which is preliminary data.</text>
</comment>
<dbReference type="Proteomes" id="UP001139981">
    <property type="component" value="Unassembled WGS sequence"/>
</dbReference>
<feature type="non-terminal residue" evidence="1">
    <location>
        <position position="180"/>
    </location>
</feature>
<protein>
    <submittedName>
        <fullName evidence="1">Uncharacterized protein</fullName>
    </submittedName>
</protein>
<name>A0ACC1M3V9_9FUNG</name>